<dbReference type="PANTHER" id="PTHR10050">
    <property type="entry name" value="DOLICHYL-PHOSPHATE-MANNOSE--PROTEIN MANNOSYLTRANSFERASE"/>
    <property type="match status" value="1"/>
</dbReference>
<organism evidence="4 5">
    <name type="scientific">Corynebacterium zhongnanshanii</name>
    <dbReference type="NCBI Taxonomy" id="2768834"/>
    <lineage>
        <taxon>Bacteria</taxon>
        <taxon>Bacillati</taxon>
        <taxon>Actinomycetota</taxon>
        <taxon>Actinomycetes</taxon>
        <taxon>Mycobacteriales</taxon>
        <taxon>Corynebacteriaceae</taxon>
        <taxon>Corynebacterium</taxon>
    </lineage>
</organism>
<feature type="domain" description="Glycosyltransferase RgtA/B/C/D-like" evidence="2">
    <location>
        <begin position="62"/>
        <end position="154"/>
    </location>
</feature>
<protein>
    <recommendedName>
        <fullName evidence="1">Polyprenol-phosphate-mannose--protein mannosyltransferase</fullName>
        <ecNumber evidence="1">2.4.1.-</ecNumber>
    </recommendedName>
</protein>
<keyword evidence="1" id="KW-0808">Transferase</keyword>
<dbReference type="Proteomes" id="UP000436181">
    <property type="component" value="Unassembled WGS sequence"/>
</dbReference>
<comment type="caution">
    <text evidence="4">The sequence shown here is derived from an EMBL/GenBank/DDBJ whole genome shotgun (WGS) entry which is preliminary data.</text>
</comment>
<evidence type="ECO:0000259" key="3">
    <source>
        <dbReference type="Pfam" id="PF16192"/>
    </source>
</evidence>
<gene>
    <name evidence="4" type="ORF">F8377_02515</name>
</gene>
<dbReference type="InterPro" id="IPR032421">
    <property type="entry name" value="PMT_4TMC"/>
</dbReference>
<dbReference type="InterPro" id="IPR027005">
    <property type="entry name" value="PMT-like"/>
</dbReference>
<feature type="transmembrane region" description="Helical" evidence="1">
    <location>
        <begin position="110"/>
        <end position="130"/>
    </location>
</feature>
<keyword evidence="5" id="KW-1185">Reference proteome</keyword>
<proteinExistence type="inferred from homology"/>
<feature type="transmembrane region" description="Helical" evidence="1">
    <location>
        <begin position="402"/>
        <end position="425"/>
    </location>
</feature>
<evidence type="ECO:0000259" key="2">
    <source>
        <dbReference type="Pfam" id="PF13231"/>
    </source>
</evidence>
<evidence type="ECO:0000313" key="5">
    <source>
        <dbReference type="Proteomes" id="UP000436181"/>
    </source>
</evidence>
<feature type="transmembrane region" description="Helical" evidence="1">
    <location>
        <begin position="231"/>
        <end position="255"/>
    </location>
</feature>
<feature type="transmembrane region" description="Helical" evidence="1">
    <location>
        <begin position="379"/>
        <end position="396"/>
    </location>
</feature>
<dbReference type="Pfam" id="PF13231">
    <property type="entry name" value="PMT_2"/>
    <property type="match status" value="1"/>
</dbReference>
<comment type="subcellular location">
    <subcellularLocation>
        <location evidence="1">Cell membrane</location>
    </subcellularLocation>
</comment>
<dbReference type="Pfam" id="PF16192">
    <property type="entry name" value="PMT_4TMC"/>
    <property type="match status" value="1"/>
</dbReference>
<sequence>MLTLAIFGFLTRLIGLNHPTDSHTPIFDEKHYVPQAWQIARSWTNPFLPGMEDNPGFGLVVHPPLAKQIMAVFMHIFGYNPWGWRVASALAGVAVILLIAGIARRLSGSHLVGLLAGVFALCDGILFVTARSGMLDHLQTLAVVAAAYFAVRDAHQTTARFRRVHAEGRVHDHPFGPRMGFRWWRFGVAVALGCALSIKWSGLYYMAFFGVTVVIVDYLRRRRFGVSKPLVGTAVLDVPPHFCAAVIYPVVIYVLSWRSWFASESGVFRHAVESGRYERTDGWAWSFLPDTVQNFIYYHVSVLKFHSELTNSNGHHHSWESKPWSWLATTRSLMYYNPDSSQGKHTVVLLVGTPAIWWLCVPAILWALWCLVIRRQPMWLVPVVGFAAGFLPWLPQMDRQMYLFYATNLAPFVVMSLAMIMGQVWNSPRLSLRWRQIIVIGYSTVVVWNFLFFLPIYAALPLSDLEYELRLWLPSWS</sequence>
<feature type="transmembrane region" description="Helical" evidence="1">
    <location>
        <begin position="355"/>
        <end position="372"/>
    </location>
</feature>
<keyword evidence="1" id="KW-0472">Membrane</keyword>
<evidence type="ECO:0000313" key="4">
    <source>
        <dbReference type="EMBL" id="KAB3523627.1"/>
    </source>
</evidence>
<comment type="similarity">
    <text evidence="1">Belongs to the glycosyltransferase 39 family.</text>
</comment>
<dbReference type="PANTHER" id="PTHR10050:SF46">
    <property type="entry name" value="PROTEIN O-MANNOSYL-TRANSFERASE 2"/>
    <property type="match status" value="1"/>
</dbReference>
<dbReference type="EMBL" id="WBZJ01000001">
    <property type="protein sequence ID" value="KAB3523627.1"/>
    <property type="molecule type" value="Genomic_DNA"/>
</dbReference>
<name>A0ABQ6VGR8_9CORY</name>
<feature type="transmembrane region" description="Helical" evidence="1">
    <location>
        <begin position="437"/>
        <end position="460"/>
    </location>
</feature>
<keyword evidence="1" id="KW-0812">Transmembrane</keyword>
<comment type="pathway">
    <text evidence="1">Protein modification; protein glycosylation.</text>
</comment>
<evidence type="ECO:0000256" key="1">
    <source>
        <dbReference type="RuleBase" id="RU367007"/>
    </source>
</evidence>
<comment type="function">
    <text evidence="1">Protein O-mannosyltransferase that catalyzes the transfer of a single mannose residue from a polyprenol phospho-mannosyl lipidic donor to the hydroxyl group of selected serine and threonine residues in acceptor proteins.</text>
</comment>
<keyword evidence="1" id="KW-0328">Glycosyltransferase</keyword>
<keyword evidence="1" id="KW-1133">Transmembrane helix</keyword>
<feature type="transmembrane region" description="Helical" evidence="1">
    <location>
        <begin position="82"/>
        <end position="103"/>
    </location>
</feature>
<accession>A0ABQ6VGR8</accession>
<feature type="domain" description="Protein O-mannosyl-transferase C-terminal four TM" evidence="3">
    <location>
        <begin position="292"/>
        <end position="476"/>
    </location>
</feature>
<dbReference type="InterPro" id="IPR038731">
    <property type="entry name" value="RgtA/B/C-like"/>
</dbReference>
<reference evidence="4 5" key="1">
    <citation type="submission" date="2019-10" db="EMBL/GenBank/DDBJ databases">
        <title>Corynebacterium sp novel species isolated from the respiratory tract of Marmot.</title>
        <authorList>
            <person name="Zhang G."/>
        </authorList>
    </citation>
    <scope>NUCLEOTIDE SEQUENCE [LARGE SCALE GENOMIC DNA]</scope>
    <source>
        <strain evidence="4 5">336</strain>
    </source>
</reference>
<dbReference type="EC" id="2.4.1.-" evidence="1"/>
<keyword evidence="1" id="KW-1003">Cell membrane</keyword>